<dbReference type="AlphaFoldDB" id="A0A193LDW0"/>
<reference evidence="1 2" key="1">
    <citation type="submission" date="2016-06" db="EMBL/GenBank/DDBJ databases">
        <title>Complete genome sequence of a deep-branching marine Gamma Proteobacterium Woeseia oceani type strain XK5.</title>
        <authorList>
            <person name="Mu D."/>
            <person name="Du Z."/>
        </authorList>
    </citation>
    <scope>NUCLEOTIDE SEQUENCE [LARGE SCALE GENOMIC DNA]</scope>
    <source>
        <strain evidence="1 2">XK5</strain>
    </source>
</reference>
<dbReference type="EMBL" id="CP016268">
    <property type="protein sequence ID" value="ANO50663.1"/>
    <property type="molecule type" value="Genomic_DNA"/>
</dbReference>
<evidence type="ECO:0000313" key="2">
    <source>
        <dbReference type="Proteomes" id="UP000092695"/>
    </source>
</evidence>
<dbReference type="KEGG" id="woc:BA177_05085"/>
<dbReference type="Proteomes" id="UP000092695">
    <property type="component" value="Chromosome"/>
</dbReference>
<name>A0A193LDW0_9GAMM</name>
<keyword evidence="2" id="KW-1185">Reference proteome</keyword>
<sequence length="74" mass="8025">MLIAELRTSSITFQTIIKIVAHGVLDVPEPVSTKMLPAVPASNHDDMVSKPLPFQHSSNQHAGTGFTVIIFDRA</sequence>
<gene>
    <name evidence="1" type="ORF">BA177_05085</name>
</gene>
<protein>
    <submittedName>
        <fullName evidence="1">Uncharacterized protein</fullName>
    </submittedName>
</protein>
<organism evidence="1 2">
    <name type="scientific">Woeseia oceani</name>
    <dbReference type="NCBI Taxonomy" id="1548547"/>
    <lineage>
        <taxon>Bacteria</taxon>
        <taxon>Pseudomonadati</taxon>
        <taxon>Pseudomonadota</taxon>
        <taxon>Gammaproteobacteria</taxon>
        <taxon>Woeseiales</taxon>
        <taxon>Woeseiaceae</taxon>
        <taxon>Woeseia</taxon>
    </lineage>
</organism>
<accession>A0A193LDW0</accession>
<evidence type="ECO:0000313" key="1">
    <source>
        <dbReference type="EMBL" id="ANO50663.1"/>
    </source>
</evidence>
<proteinExistence type="predicted"/>